<dbReference type="GO" id="GO:0005886">
    <property type="term" value="C:plasma membrane"/>
    <property type="evidence" value="ECO:0007669"/>
    <property type="project" value="UniProtKB-SubCell"/>
</dbReference>
<evidence type="ECO:0000256" key="14">
    <source>
        <dbReference type="SAM" id="Phobius"/>
    </source>
</evidence>
<evidence type="ECO:0000256" key="1">
    <source>
        <dbReference type="ARBA" id="ARBA00004382"/>
    </source>
</evidence>
<dbReference type="InterPro" id="IPR052029">
    <property type="entry name" value="PpiD_chaperone"/>
</dbReference>
<keyword evidence="5 14" id="KW-0812">Transmembrane</keyword>
<dbReference type="Gene3D" id="3.10.50.40">
    <property type="match status" value="1"/>
</dbReference>
<dbReference type="PANTHER" id="PTHR47529">
    <property type="entry name" value="PEPTIDYL-PROLYL CIS-TRANS ISOMERASE D"/>
    <property type="match status" value="1"/>
</dbReference>
<evidence type="ECO:0000256" key="10">
    <source>
        <dbReference type="ARBA" id="ARBA00031484"/>
    </source>
</evidence>
<dbReference type="GO" id="GO:0003755">
    <property type="term" value="F:peptidyl-prolyl cis-trans isomerase activity"/>
    <property type="evidence" value="ECO:0007669"/>
    <property type="project" value="InterPro"/>
</dbReference>
<feature type="transmembrane region" description="Helical" evidence="14">
    <location>
        <begin position="12"/>
        <end position="31"/>
    </location>
</feature>
<evidence type="ECO:0000313" key="17">
    <source>
        <dbReference type="Proteomes" id="UP000598467"/>
    </source>
</evidence>
<dbReference type="EMBL" id="JABFCZ010000005">
    <property type="protein sequence ID" value="MBD1545732.1"/>
    <property type="molecule type" value="Genomic_DNA"/>
</dbReference>
<evidence type="ECO:0000256" key="6">
    <source>
        <dbReference type="ARBA" id="ARBA00022989"/>
    </source>
</evidence>
<dbReference type="PANTHER" id="PTHR47529:SF1">
    <property type="entry name" value="PERIPLASMIC CHAPERONE PPID"/>
    <property type="match status" value="1"/>
</dbReference>
<evidence type="ECO:0000256" key="12">
    <source>
        <dbReference type="ARBA" id="ARBA00040743"/>
    </source>
</evidence>
<comment type="caution">
    <text evidence="16">The sequence shown here is derived from an EMBL/GenBank/DDBJ whole genome shotgun (WGS) entry which is preliminary data.</text>
</comment>
<accession>A0A926P352</accession>
<dbReference type="Proteomes" id="UP000598467">
    <property type="component" value="Unassembled WGS sequence"/>
</dbReference>
<evidence type="ECO:0000259" key="15">
    <source>
        <dbReference type="Pfam" id="PF13145"/>
    </source>
</evidence>
<keyword evidence="7 14" id="KW-0472">Membrane</keyword>
<keyword evidence="16" id="KW-0413">Isomerase</keyword>
<dbReference type="SUPFAM" id="SSF54534">
    <property type="entry name" value="FKBP-like"/>
    <property type="match status" value="1"/>
</dbReference>
<evidence type="ECO:0000256" key="2">
    <source>
        <dbReference type="ARBA" id="ARBA00018370"/>
    </source>
</evidence>
<dbReference type="AlphaFoldDB" id="A0A926P352"/>
<dbReference type="InterPro" id="IPR000297">
    <property type="entry name" value="PPIase_PpiC"/>
</dbReference>
<dbReference type="Pfam" id="PF13145">
    <property type="entry name" value="Rotamase_2"/>
    <property type="match status" value="1"/>
</dbReference>
<evidence type="ECO:0000256" key="9">
    <source>
        <dbReference type="ARBA" id="ARBA00030642"/>
    </source>
</evidence>
<dbReference type="SUPFAM" id="SSF109998">
    <property type="entry name" value="Triger factor/SurA peptide-binding domain-like"/>
    <property type="match status" value="1"/>
</dbReference>
<comment type="similarity">
    <text evidence="11">Belongs to the PpiD chaperone family.</text>
</comment>
<name>A0A926P352_9HYPH</name>
<comment type="subcellular location">
    <subcellularLocation>
        <location evidence="1">Cell inner membrane</location>
        <topology evidence="1">Single-pass type II membrane protein</topology>
        <orientation evidence="1">Periplasmic side</orientation>
    </subcellularLocation>
</comment>
<evidence type="ECO:0000256" key="13">
    <source>
        <dbReference type="ARBA" id="ARBA00042775"/>
    </source>
</evidence>
<dbReference type="Gene3D" id="1.10.4030.10">
    <property type="entry name" value="Porin chaperone SurA, peptide-binding domain"/>
    <property type="match status" value="1"/>
</dbReference>
<evidence type="ECO:0000256" key="11">
    <source>
        <dbReference type="ARBA" id="ARBA00038408"/>
    </source>
</evidence>
<feature type="domain" description="PpiC" evidence="15">
    <location>
        <begin position="248"/>
        <end position="368"/>
    </location>
</feature>
<dbReference type="InterPro" id="IPR046357">
    <property type="entry name" value="PPIase_dom_sf"/>
</dbReference>
<dbReference type="Pfam" id="PF13624">
    <property type="entry name" value="SurA_N_3"/>
    <property type="match status" value="1"/>
</dbReference>
<organism evidence="16 17">
    <name type="scientific">Roseibium aggregatum</name>
    <dbReference type="NCBI Taxonomy" id="187304"/>
    <lineage>
        <taxon>Bacteria</taxon>
        <taxon>Pseudomonadati</taxon>
        <taxon>Pseudomonadota</taxon>
        <taxon>Alphaproteobacteria</taxon>
        <taxon>Hyphomicrobiales</taxon>
        <taxon>Stappiaceae</taxon>
        <taxon>Roseibium</taxon>
    </lineage>
</organism>
<gene>
    <name evidence="16" type="ORF">HK439_05620</name>
</gene>
<reference evidence="16" key="1">
    <citation type="submission" date="2020-05" db="EMBL/GenBank/DDBJ databases">
        <title>Identification of trans-AT polyketide cluster in two marine bacteria, producers of a novel glutaramide-containing polyketide sesbanimide D and analogs.</title>
        <authorList>
            <person name="Kacar D."/>
            <person name="Rodriguez P."/>
            <person name="Canedo L."/>
            <person name="Gonzalez E."/>
            <person name="Galan B."/>
            <person name="De La Calle F."/>
            <person name="Garcia J.L."/>
        </authorList>
    </citation>
    <scope>NUCLEOTIDE SEQUENCE</scope>
    <source>
        <strain evidence="16">PHM038</strain>
    </source>
</reference>
<protein>
    <recommendedName>
        <fullName evidence="2">Parvulin-like PPIase</fullName>
    </recommendedName>
    <alternativeName>
        <fullName evidence="9">Peptidyl-prolyl cis-trans isomerase plp</fullName>
    </alternativeName>
    <alternativeName>
        <fullName evidence="12">Periplasmic chaperone PpiD</fullName>
    </alternativeName>
    <alternativeName>
        <fullName evidence="13">Periplasmic folding chaperone</fullName>
    </alternativeName>
    <alternativeName>
        <fullName evidence="10">Rotamase plp</fullName>
    </alternativeName>
</protein>
<evidence type="ECO:0000256" key="5">
    <source>
        <dbReference type="ARBA" id="ARBA00022692"/>
    </source>
</evidence>
<evidence type="ECO:0000256" key="8">
    <source>
        <dbReference type="ARBA" id="ARBA00023186"/>
    </source>
</evidence>
<evidence type="ECO:0000256" key="7">
    <source>
        <dbReference type="ARBA" id="ARBA00023136"/>
    </source>
</evidence>
<dbReference type="RefSeq" id="WP_190290403.1">
    <property type="nucleotide sequence ID" value="NZ_JABFCZ010000005.1"/>
</dbReference>
<evidence type="ECO:0000256" key="3">
    <source>
        <dbReference type="ARBA" id="ARBA00022475"/>
    </source>
</evidence>
<proteinExistence type="inferred from homology"/>
<keyword evidence="3" id="KW-1003">Cell membrane</keyword>
<sequence>MLDALRKGAGTWVAKIFIALLVLSFGVWGVADMLKNGFGQNVAARVGGTEISLTDFDRAYRRDLNRFSQQLGRPLSTKEGAQLGIAQQTLGTLIAEAAMDETAKNLNLGISDEKLATRIQADPSFKSPGGSYDPNLLKQILRNNGMSEDDFVMQQRSLAERQQLAEAISGGMVVPTAYIKVLHDYQSETRNVAYLLVEPSLLGEIADPDEETLKAFFEKEKAKFKAPEYRKITLLQLTPDTIARPDDITDEDARAEYDANQQQYHQPEKRKVRQLSFTKPEEAKAAADKLASGMSFDDLMKDLNLTDNDVYLGLMAKSDFLDPAIGDAAFSLAEGATSGIVDGRFSSVILNVLEIQPEKTKPFEEVKDEIKATLAKEQAEREVLDLLGEIEDARAGGATLKEVGERFHLETTTPDAIDSAGKNQAEEKVDLPDAKDLISGVFDSDVGVENDPLQLGDRGFLWYEVDEVIPSRDRTLDEVRDQVVAAWKKAETEKKLAEKAAELTDKAKSGTDMSALAESAGLELKTADGISRNKPAGDISGPAAAKAFDGPDGSVFDVEAADKVGRLVIKVTATNTPEFKADDSLNEALKTQLASQLQDSLLNQYISNIETKAGIHVNETGVANVLGLGATN</sequence>
<evidence type="ECO:0000256" key="4">
    <source>
        <dbReference type="ARBA" id="ARBA00022519"/>
    </source>
</evidence>
<dbReference type="InterPro" id="IPR027304">
    <property type="entry name" value="Trigger_fact/SurA_dom_sf"/>
</dbReference>
<evidence type="ECO:0000313" key="16">
    <source>
        <dbReference type="EMBL" id="MBD1545732.1"/>
    </source>
</evidence>
<keyword evidence="8" id="KW-0143">Chaperone</keyword>
<keyword evidence="4" id="KW-0997">Cell inner membrane</keyword>
<keyword evidence="6 14" id="KW-1133">Transmembrane helix</keyword>